<dbReference type="EMBL" id="MU155399">
    <property type="protein sequence ID" value="KAF9474055.1"/>
    <property type="molecule type" value="Genomic_DNA"/>
</dbReference>
<gene>
    <name evidence="2" type="ORF">BDN70DRAFT_343936</name>
</gene>
<dbReference type="Proteomes" id="UP000807469">
    <property type="component" value="Unassembled WGS sequence"/>
</dbReference>
<evidence type="ECO:0000256" key="1">
    <source>
        <dbReference type="SAM" id="MobiDB-lite"/>
    </source>
</evidence>
<organism evidence="2 3">
    <name type="scientific">Pholiota conissans</name>
    <dbReference type="NCBI Taxonomy" id="109636"/>
    <lineage>
        <taxon>Eukaryota</taxon>
        <taxon>Fungi</taxon>
        <taxon>Dikarya</taxon>
        <taxon>Basidiomycota</taxon>
        <taxon>Agaricomycotina</taxon>
        <taxon>Agaricomycetes</taxon>
        <taxon>Agaricomycetidae</taxon>
        <taxon>Agaricales</taxon>
        <taxon>Agaricineae</taxon>
        <taxon>Strophariaceae</taxon>
        <taxon>Pholiota</taxon>
    </lineage>
</organism>
<feature type="region of interest" description="Disordered" evidence="1">
    <location>
        <begin position="48"/>
        <end position="87"/>
    </location>
</feature>
<feature type="compositionally biased region" description="Low complexity" evidence="1">
    <location>
        <begin position="78"/>
        <end position="87"/>
    </location>
</feature>
<protein>
    <submittedName>
        <fullName evidence="2">Uncharacterized protein</fullName>
    </submittedName>
</protein>
<accession>A0A9P6CUP2</accession>
<dbReference type="AlphaFoldDB" id="A0A9P6CUP2"/>
<evidence type="ECO:0000313" key="2">
    <source>
        <dbReference type="EMBL" id="KAF9474055.1"/>
    </source>
</evidence>
<keyword evidence="3" id="KW-1185">Reference proteome</keyword>
<sequence>MKRNGADYFPTIRHFVMSAISSTSVFLHRRVSLRLVYPLHAHLAKSLRSPASKLANPHPRLGYDPRPHTPPQKRTHPGRSASSSFPSGRFSVHTHFTPTSHHPSSTYMCHVPVMSCLSSPASQYLHIVPSNTPVCVPS</sequence>
<proteinExistence type="predicted"/>
<name>A0A9P6CUP2_9AGAR</name>
<comment type="caution">
    <text evidence="2">The sequence shown here is derived from an EMBL/GenBank/DDBJ whole genome shotgun (WGS) entry which is preliminary data.</text>
</comment>
<evidence type="ECO:0000313" key="3">
    <source>
        <dbReference type="Proteomes" id="UP000807469"/>
    </source>
</evidence>
<reference evidence="2" key="1">
    <citation type="submission" date="2020-11" db="EMBL/GenBank/DDBJ databases">
        <authorList>
            <consortium name="DOE Joint Genome Institute"/>
            <person name="Ahrendt S."/>
            <person name="Riley R."/>
            <person name="Andreopoulos W."/>
            <person name="Labutti K."/>
            <person name="Pangilinan J."/>
            <person name="Ruiz-Duenas F.J."/>
            <person name="Barrasa J.M."/>
            <person name="Sanchez-Garcia M."/>
            <person name="Camarero S."/>
            <person name="Miyauchi S."/>
            <person name="Serrano A."/>
            <person name="Linde D."/>
            <person name="Babiker R."/>
            <person name="Drula E."/>
            <person name="Ayuso-Fernandez I."/>
            <person name="Pacheco R."/>
            <person name="Padilla G."/>
            <person name="Ferreira P."/>
            <person name="Barriuso J."/>
            <person name="Kellner H."/>
            <person name="Castanera R."/>
            <person name="Alfaro M."/>
            <person name="Ramirez L."/>
            <person name="Pisabarro A.G."/>
            <person name="Kuo A."/>
            <person name="Tritt A."/>
            <person name="Lipzen A."/>
            <person name="He G."/>
            <person name="Yan M."/>
            <person name="Ng V."/>
            <person name="Cullen D."/>
            <person name="Martin F."/>
            <person name="Rosso M.-N."/>
            <person name="Henrissat B."/>
            <person name="Hibbett D."/>
            <person name="Martinez A.T."/>
            <person name="Grigoriev I.V."/>
        </authorList>
    </citation>
    <scope>NUCLEOTIDE SEQUENCE</scope>
    <source>
        <strain evidence="2">CIRM-BRFM 674</strain>
    </source>
</reference>